<evidence type="ECO:0000313" key="1">
    <source>
        <dbReference type="EnsemblMetazoa" id="Aqu2.1.25986_001"/>
    </source>
</evidence>
<proteinExistence type="predicted"/>
<name>A0A1X7UES0_AMPQE</name>
<accession>A0A1X7UES0</accession>
<dbReference type="AlphaFoldDB" id="A0A1X7UES0"/>
<protein>
    <submittedName>
        <fullName evidence="1">Uncharacterized protein</fullName>
    </submittedName>
</protein>
<organism evidence="1">
    <name type="scientific">Amphimedon queenslandica</name>
    <name type="common">Sponge</name>
    <dbReference type="NCBI Taxonomy" id="400682"/>
    <lineage>
        <taxon>Eukaryota</taxon>
        <taxon>Metazoa</taxon>
        <taxon>Porifera</taxon>
        <taxon>Demospongiae</taxon>
        <taxon>Heteroscleromorpha</taxon>
        <taxon>Haplosclerida</taxon>
        <taxon>Niphatidae</taxon>
        <taxon>Amphimedon</taxon>
    </lineage>
</organism>
<dbReference type="EnsemblMetazoa" id="Aqu2.1.25986_001">
    <property type="protein sequence ID" value="Aqu2.1.25986_001"/>
    <property type="gene ID" value="Aqu2.1.25986"/>
</dbReference>
<dbReference type="InParanoid" id="A0A1X7UES0"/>
<sequence length="192" mass="22462">MSVEEIAKLLNTEHRGFYSSHSAWRILLLPYTEPSDDGEDECDGLLVTTPKQLHFSSQQELSQHLEQQEEEYDDEEPLITPATSNTIVVEPEDLELDERAVDLREREEIEARYSSGCCAKKCHTQFEKDDLMRVRWDLQELTKDQLEMTIPGHQMSSTSCEIVERNRTEYEYRGKKIFKKLFLLSEMVPTRT</sequence>
<reference evidence="1" key="1">
    <citation type="submission" date="2017-05" db="UniProtKB">
        <authorList>
            <consortium name="EnsemblMetazoa"/>
        </authorList>
    </citation>
    <scope>IDENTIFICATION</scope>
</reference>